<accession>A0A8S5M554</accession>
<evidence type="ECO:0000313" key="2">
    <source>
        <dbReference type="EMBL" id="DAD77354.1"/>
    </source>
</evidence>
<dbReference type="PANTHER" id="PTHR39639:SF1">
    <property type="entry name" value="DUF262 DOMAIN-CONTAINING PROTEIN"/>
    <property type="match status" value="1"/>
</dbReference>
<reference evidence="2" key="1">
    <citation type="journal article" date="2021" name="Proc. Natl. Acad. Sci. U.S.A.">
        <title>A Catalog of Tens of Thousands of Viruses from Human Metagenomes Reveals Hidden Associations with Chronic Diseases.</title>
        <authorList>
            <person name="Tisza M.J."/>
            <person name="Buck C.B."/>
        </authorList>
    </citation>
    <scope>NUCLEOTIDE SEQUENCE</scope>
    <source>
        <strain evidence="2">CtPJC19</strain>
    </source>
</reference>
<dbReference type="Pfam" id="PF03235">
    <property type="entry name" value="GmrSD_N"/>
    <property type="match status" value="1"/>
</dbReference>
<dbReference type="PANTHER" id="PTHR39639">
    <property type="entry name" value="CHROMOSOME 16, WHOLE GENOME SHOTGUN SEQUENCE"/>
    <property type="match status" value="1"/>
</dbReference>
<protein>
    <recommendedName>
        <fullName evidence="1">GmrSD restriction endonucleases N-terminal domain-containing protein</fullName>
    </recommendedName>
</protein>
<dbReference type="EMBL" id="BK014824">
    <property type="protein sequence ID" value="DAD77354.1"/>
    <property type="molecule type" value="Genomic_DNA"/>
</dbReference>
<dbReference type="InterPro" id="IPR004919">
    <property type="entry name" value="GmrSD_N"/>
</dbReference>
<proteinExistence type="predicted"/>
<feature type="domain" description="GmrSD restriction endonucleases N-terminal" evidence="1">
    <location>
        <begin position="27"/>
        <end position="160"/>
    </location>
</feature>
<sequence>MMKNSSKERTLQWINNQNKKGNISFKHRLQRPTGQWNTRMKSLLIHSLLSGIPVNPIYVVEEENIIYPLDGSQRTSTCIDYINDVFSLSKDTPNVFISVKENGEQIIKEYEIAGKKFKKLDDEVKETLLACTLEFCTLSDYTDEEVKIMFARQNSGKPLNGKLLRVVHESDEFSEKVYSLANHPFMDKIMSKTQRKNGTDRDTIIQAMMLISSNQEQEFTSFRTKDIDIYVADYADQYLDRADTLKEAMDRFNESFDSEVKIPSTSIPQILYSGYRIVKDKKSFSRLAEKISEFIATYDSNEEYKQYVQSGTGSRENVKGRFDYWRGIVKTLQ</sequence>
<organism evidence="2">
    <name type="scientific">Siphoviridae sp. ctPJC19</name>
    <dbReference type="NCBI Taxonomy" id="2826321"/>
    <lineage>
        <taxon>Viruses</taxon>
        <taxon>Duplodnaviria</taxon>
        <taxon>Heunggongvirae</taxon>
        <taxon>Uroviricota</taxon>
        <taxon>Caudoviricetes</taxon>
    </lineage>
</organism>
<evidence type="ECO:0000259" key="1">
    <source>
        <dbReference type="Pfam" id="PF03235"/>
    </source>
</evidence>
<name>A0A8S5M554_9CAUD</name>